<keyword evidence="8" id="KW-1185">Reference proteome</keyword>
<dbReference type="Proteomes" id="UP000700596">
    <property type="component" value="Unassembled WGS sequence"/>
</dbReference>
<dbReference type="InterPro" id="IPR013332">
    <property type="entry name" value="KPR_N"/>
</dbReference>
<dbReference type="GO" id="GO:0005737">
    <property type="term" value="C:cytoplasm"/>
    <property type="evidence" value="ECO:0007669"/>
    <property type="project" value="TreeGrafter"/>
</dbReference>
<dbReference type="InterPro" id="IPR051402">
    <property type="entry name" value="KPR-Related"/>
</dbReference>
<dbReference type="EC" id="1.1.1.169" evidence="4"/>
<dbReference type="SUPFAM" id="SSF51735">
    <property type="entry name" value="NAD(P)-binding Rossmann-fold domains"/>
    <property type="match status" value="1"/>
</dbReference>
<comment type="catalytic activity">
    <reaction evidence="4">
        <text>(R)-pantoate + NADP(+) = 2-dehydropantoate + NADPH + H(+)</text>
        <dbReference type="Rhea" id="RHEA:16233"/>
        <dbReference type="ChEBI" id="CHEBI:11561"/>
        <dbReference type="ChEBI" id="CHEBI:15378"/>
        <dbReference type="ChEBI" id="CHEBI:15980"/>
        <dbReference type="ChEBI" id="CHEBI:57783"/>
        <dbReference type="ChEBI" id="CHEBI:58349"/>
        <dbReference type="EC" id="1.1.1.169"/>
    </reaction>
</comment>
<sequence>MVQILLVGSGSVGTVYAMLLSKGRANITCVCRSNYTVAVSNGFIVHSTIFGEQQFRPTVAKSVEDAVENKSSGLPFDFILVCTKAIGDQGGQSIPDLICPAVTKSHTSIVIIQNGLGVEKIYRKSFPDNTIISGVTYLPTSRVQATIFSHSETQKLHLGPYPAESATAVDRENTGVFANLIRAGGGEATVHMDVQIERWKKLIGNATWNPICALSRSRDLQFLQATPDLAQEFVIRSMREVVAVAEAVGYGSYVDENAIKKQVQRSNDRGWPGVEPSMLADIVAGRPLEVEAIIGEVVRVAKKEEVDVPRLETLYLLLNSFSNVTIRS</sequence>
<dbReference type="InterPro" id="IPR013752">
    <property type="entry name" value="KPA_reductase"/>
</dbReference>
<gene>
    <name evidence="7" type="ORF">B0J11DRAFT_605879</name>
</gene>
<dbReference type="Pfam" id="PF08546">
    <property type="entry name" value="ApbA_C"/>
    <property type="match status" value="1"/>
</dbReference>
<dbReference type="Pfam" id="PF02558">
    <property type="entry name" value="ApbA"/>
    <property type="match status" value="1"/>
</dbReference>
<dbReference type="InterPro" id="IPR013328">
    <property type="entry name" value="6PGD_dom2"/>
</dbReference>
<dbReference type="AlphaFoldDB" id="A0A9P9DTK8"/>
<name>A0A9P9DTK8_9PLEO</name>
<feature type="domain" description="Ketopantoate reductase N-terminal" evidence="5">
    <location>
        <begin position="4"/>
        <end position="162"/>
    </location>
</feature>
<dbReference type="SUPFAM" id="SSF48179">
    <property type="entry name" value="6-phosphogluconate dehydrogenase C-terminal domain-like"/>
    <property type="match status" value="1"/>
</dbReference>
<evidence type="ECO:0000256" key="2">
    <source>
        <dbReference type="ARBA" id="ARBA00022857"/>
    </source>
</evidence>
<dbReference type="Gene3D" id="1.10.1040.10">
    <property type="entry name" value="N-(1-d-carboxylethyl)-l-norvaline Dehydrogenase, domain 2"/>
    <property type="match status" value="1"/>
</dbReference>
<evidence type="ECO:0000313" key="8">
    <source>
        <dbReference type="Proteomes" id="UP000700596"/>
    </source>
</evidence>
<keyword evidence="3 4" id="KW-0560">Oxidoreductase</keyword>
<dbReference type="InterPro" id="IPR036291">
    <property type="entry name" value="NAD(P)-bd_dom_sf"/>
</dbReference>
<dbReference type="FunFam" id="1.10.1040.10:FF:000017">
    <property type="entry name" value="2-dehydropantoate 2-reductase"/>
    <property type="match status" value="1"/>
</dbReference>
<protein>
    <recommendedName>
        <fullName evidence="4">2-dehydropantoate 2-reductase</fullName>
        <ecNumber evidence="4">1.1.1.169</ecNumber>
    </recommendedName>
    <alternativeName>
        <fullName evidence="4">Ketopantoate reductase</fullName>
    </alternativeName>
</protein>
<reference evidence="7" key="1">
    <citation type="journal article" date="2021" name="Nat. Commun.">
        <title>Genetic determinants of endophytism in the Arabidopsis root mycobiome.</title>
        <authorList>
            <person name="Mesny F."/>
            <person name="Miyauchi S."/>
            <person name="Thiergart T."/>
            <person name="Pickel B."/>
            <person name="Atanasova L."/>
            <person name="Karlsson M."/>
            <person name="Huettel B."/>
            <person name="Barry K.W."/>
            <person name="Haridas S."/>
            <person name="Chen C."/>
            <person name="Bauer D."/>
            <person name="Andreopoulos W."/>
            <person name="Pangilinan J."/>
            <person name="LaButti K."/>
            <person name="Riley R."/>
            <person name="Lipzen A."/>
            <person name="Clum A."/>
            <person name="Drula E."/>
            <person name="Henrissat B."/>
            <person name="Kohler A."/>
            <person name="Grigoriev I.V."/>
            <person name="Martin F.M."/>
            <person name="Hacquard S."/>
        </authorList>
    </citation>
    <scope>NUCLEOTIDE SEQUENCE</scope>
    <source>
        <strain evidence="7">MPI-CAGE-CH-0243</strain>
    </source>
</reference>
<accession>A0A9P9DTK8</accession>
<dbReference type="InterPro" id="IPR008927">
    <property type="entry name" value="6-PGluconate_DH-like_C_sf"/>
</dbReference>
<evidence type="ECO:0000313" key="7">
    <source>
        <dbReference type="EMBL" id="KAH7125485.1"/>
    </source>
</evidence>
<dbReference type="InterPro" id="IPR003710">
    <property type="entry name" value="ApbA"/>
</dbReference>
<dbReference type="EMBL" id="JAGMWT010000007">
    <property type="protein sequence ID" value="KAH7125485.1"/>
    <property type="molecule type" value="Genomic_DNA"/>
</dbReference>
<dbReference type="PANTHER" id="PTHR21708">
    <property type="entry name" value="PROBABLE 2-DEHYDROPANTOATE 2-REDUCTASE"/>
    <property type="match status" value="1"/>
</dbReference>
<dbReference type="OrthoDB" id="3609at2759"/>
<evidence type="ECO:0000259" key="5">
    <source>
        <dbReference type="Pfam" id="PF02558"/>
    </source>
</evidence>
<dbReference type="Gene3D" id="3.40.50.720">
    <property type="entry name" value="NAD(P)-binding Rossmann-like Domain"/>
    <property type="match status" value="1"/>
</dbReference>
<comment type="similarity">
    <text evidence="1 4">Belongs to the ketopantoate reductase family.</text>
</comment>
<keyword evidence="2 4" id="KW-0521">NADP</keyword>
<evidence type="ECO:0000256" key="3">
    <source>
        <dbReference type="ARBA" id="ARBA00023002"/>
    </source>
</evidence>
<evidence type="ECO:0000256" key="4">
    <source>
        <dbReference type="RuleBase" id="RU362068"/>
    </source>
</evidence>
<dbReference type="GO" id="GO:0015940">
    <property type="term" value="P:pantothenate biosynthetic process"/>
    <property type="evidence" value="ECO:0007669"/>
    <property type="project" value="InterPro"/>
</dbReference>
<comment type="function">
    <text evidence="4">Catalyzes the NADPH-dependent reduction of ketopantoate into pantoic acid.</text>
</comment>
<proteinExistence type="inferred from homology"/>
<dbReference type="GO" id="GO:0008677">
    <property type="term" value="F:2-dehydropantoate 2-reductase activity"/>
    <property type="evidence" value="ECO:0007669"/>
    <property type="project" value="UniProtKB-EC"/>
</dbReference>
<organism evidence="7 8">
    <name type="scientific">Dendryphion nanum</name>
    <dbReference type="NCBI Taxonomy" id="256645"/>
    <lineage>
        <taxon>Eukaryota</taxon>
        <taxon>Fungi</taxon>
        <taxon>Dikarya</taxon>
        <taxon>Ascomycota</taxon>
        <taxon>Pezizomycotina</taxon>
        <taxon>Dothideomycetes</taxon>
        <taxon>Pleosporomycetidae</taxon>
        <taxon>Pleosporales</taxon>
        <taxon>Torulaceae</taxon>
        <taxon>Dendryphion</taxon>
    </lineage>
</organism>
<evidence type="ECO:0000259" key="6">
    <source>
        <dbReference type="Pfam" id="PF08546"/>
    </source>
</evidence>
<evidence type="ECO:0000256" key="1">
    <source>
        <dbReference type="ARBA" id="ARBA00007870"/>
    </source>
</evidence>
<comment type="caution">
    <text evidence="7">The sequence shown here is derived from an EMBL/GenBank/DDBJ whole genome shotgun (WGS) entry which is preliminary data.</text>
</comment>
<dbReference type="NCBIfam" id="TIGR00745">
    <property type="entry name" value="apbA_panE"/>
    <property type="match status" value="1"/>
</dbReference>
<feature type="domain" description="Ketopantoate reductase C-terminal" evidence="6">
    <location>
        <begin position="194"/>
        <end position="319"/>
    </location>
</feature>
<dbReference type="PANTHER" id="PTHR21708:SF30">
    <property type="entry name" value="2-DEHYDROPANTOATE 2-REDUCTASE-RELATED"/>
    <property type="match status" value="1"/>
</dbReference>